<organism evidence="3 4">
    <name type="scientific">Paenibacillus terrae</name>
    <dbReference type="NCBI Taxonomy" id="159743"/>
    <lineage>
        <taxon>Bacteria</taxon>
        <taxon>Bacillati</taxon>
        <taxon>Bacillota</taxon>
        <taxon>Bacilli</taxon>
        <taxon>Bacillales</taxon>
        <taxon>Paenibacillaceae</taxon>
        <taxon>Paenibacillus</taxon>
    </lineage>
</organism>
<evidence type="ECO:0000256" key="1">
    <source>
        <dbReference type="SAM" id="MobiDB-lite"/>
    </source>
</evidence>
<reference evidence="3 4" key="1">
    <citation type="submission" date="2018-01" db="EMBL/GenBank/DDBJ databases">
        <title>Bacillales members from the olive rhizosphere are effective biological control agents against Verticillium dahliae.</title>
        <authorList>
            <person name="Gomez-Lama C."/>
            <person name="Legarda G."/>
            <person name="Ruano-Rosa D."/>
            <person name="Pizarro-Tobias P."/>
            <person name="Valverde-Corredor A."/>
            <person name="Niqui J.L."/>
            <person name="Trivino J.C."/>
            <person name="Roca A."/>
            <person name="Mercado-Blanco J."/>
        </authorList>
    </citation>
    <scope>NUCLEOTIDE SEQUENCE [LARGE SCALE GENOMIC DNA]</scope>
    <source>
        <strain evidence="3 4">PIC167</strain>
    </source>
</reference>
<evidence type="ECO:0000259" key="2">
    <source>
        <dbReference type="Pfam" id="PF18623"/>
    </source>
</evidence>
<dbReference type="EMBL" id="PNXQ01000016">
    <property type="protein sequence ID" value="TKH41495.1"/>
    <property type="molecule type" value="Genomic_DNA"/>
</dbReference>
<feature type="region of interest" description="Disordered" evidence="1">
    <location>
        <begin position="351"/>
        <end position="372"/>
    </location>
</feature>
<proteinExistence type="predicted"/>
<dbReference type="InterPro" id="IPR041419">
    <property type="entry name" value="TnsE_C"/>
</dbReference>
<name>A0A4U2PQK3_9BACL</name>
<dbReference type="Pfam" id="PF18623">
    <property type="entry name" value="TnsE_C"/>
    <property type="match status" value="1"/>
</dbReference>
<feature type="domain" description="TnsE C-terminal" evidence="2">
    <location>
        <begin position="400"/>
        <end position="525"/>
    </location>
</feature>
<dbReference type="Proteomes" id="UP000308114">
    <property type="component" value="Unassembled WGS sequence"/>
</dbReference>
<sequence>MASIEFRPWPFLENEDVELFWFGSPYTDYKGDWRIRIAFRRASGELKILTRAWGTIPLLRIGQIYTNGVLNQVRPMSGSSYTFTIPSLDTGVVVNAFQMPKRLIDFGKNPELGMQKIVQYTIGNITLCIPVIELVRAMFINSRLMAYSLMQPHGLEQLIEECEFEKSILHFHLGPRVPNTMATESNARHISWIYLDFKMKAMWDSIYQVLFSQAIAESHTNPAKMLRRGAPLNVELPSTGPVELIVRGDKFINMILVKEALGFAGFTHPANEIEFWHHSKRRQESVFGDRRLRMTSRSKNDDFIINDESENARENTNLDVLDAPPTFMKFINYPVVRTRKKSVRQTNAGNDVIVSSGRGGKNSGESREVSVQDSVVGGDLPPIDFKTLEMVPITEAFGLEDFFQMISILKEMTSYSIRMSVVRIPPGKRFSICPNGARRTCAIVQVSNAVFTKYILEVARPDDWSISTLILSPLDQSEFMITEQHIKQILDGLVRKSGHWDQIMLEQASRVTVEKLKHYQNDSKHDWAYKLMGKIT</sequence>
<evidence type="ECO:0000313" key="3">
    <source>
        <dbReference type="EMBL" id="TKH41495.1"/>
    </source>
</evidence>
<evidence type="ECO:0000313" key="4">
    <source>
        <dbReference type="Proteomes" id="UP000308114"/>
    </source>
</evidence>
<dbReference type="RefSeq" id="WP_137063170.1">
    <property type="nucleotide sequence ID" value="NZ_PNXQ01000016.1"/>
</dbReference>
<comment type="caution">
    <text evidence="3">The sequence shown here is derived from an EMBL/GenBank/DDBJ whole genome shotgun (WGS) entry which is preliminary data.</text>
</comment>
<gene>
    <name evidence="3" type="ORF">C1I60_19270</name>
</gene>
<dbReference type="AlphaFoldDB" id="A0A4U2PQK3"/>
<accession>A0A4U2PQK3</accession>
<protein>
    <recommendedName>
        <fullName evidence="2">TnsE C-terminal domain-containing protein</fullName>
    </recommendedName>
</protein>